<feature type="domain" description="GOLD" evidence="1">
    <location>
        <begin position="633"/>
        <end position="776"/>
    </location>
</feature>
<dbReference type="Proteomes" id="UP000189670">
    <property type="component" value="Unassembled WGS sequence"/>
</dbReference>
<dbReference type="PROSITE" id="PS50866">
    <property type="entry name" value="GOLD"/>
    <property type="match status" value="1"/>
</dbReference>
<feature type="non-terminal residue" evidence="2">
    <location>
        <position position="1510"/>
    </location>
</feature>
<sequence length="1510" mass="172020">FISVTASAIEWTYYDLNDQVLQNPTDEEIETNAVMRLSDTGVTQYSLEIDHDFSGTWGTGYLENIGNPSPGVGKHWMNINEEVTCKVDGIVQDVYNMNSRYVATGYMAQGPPNSNDKASALIFDGRDDYASTQNQSILNPTSIYIYVTAKRDRTNTTEYLVSHKNGIYVGFNSSNKAIMGLSSSSEVCVANTATDTGWHQWRFILVYFNKPYYYTTGRGYYMLIYMDNVQVGYKRVEPACNRYQYSYLANETEEGCYIPGNTKAGGNNEWLNRDFNTCKNAWKNKGYTIEDTCYEGSWWNTNCKIPLQICSSHRRGYCDECYLPDSTWRSSSYCKSYWWAKGARVREHYPYSFDWKTNHWFYNHFSATDMMRKRTKQVTRYYYRYFSEYLRYYVAAPVQIGRGDTSYYFQGKIKDVSMFINGRYFGRWRLNDGNESTIAKDSYYYQRNATLNNFDTKSCWLIDPKLEKKYDYDSLQDRQNVPVFKMNSPGKIIYDWGRQHAVVVNSLPEELNKNISVEVIGDESQENHTGAGKFWYNHGTKVYVSADEDDCQKLSGYKDNVVDPTKLISSNTKQIVELTAGENISWVYSPYIFEETVAIGSPVVLSSVPPSLIQKMDLSVKPKYISTDANETDRCYWNDTDKKIFPLQAETVFDLQYDLLNAACDDVKVIVRVTTKWPGSPHIIHVAKTPQVDLDPDEQDDVTFMDIKHVENDATVGDKKFSASEKGRSVLHFKRNYIKNTLPKEISLSFNGYGYVETEEPIGLADNFTIEFYARRDVTGDHNTVISQGRTSWNYGLSINFTSNNSFTFSNYGPTVSTTESTTDQEWHHWACVYETDISGMTDADDSSIHSEIFTCDNSQSNYRCQWGNRKCYNKEFVGDYDHQKNWNHQAKVKRQCGMNIKYIKKIYCDGELVATQTDSYPYIGQGKIRIGMQAWNSSTGYIGQLDEVRIWGTAKTQQQIKASMNVRLSGNESHLLAYFPINRIGSSFLEDGRVNRFPTIIATLKNMDPSNAWKVDTDKLYELEPTQIAALGHSTVRVVQTRLASENQIKANSIVGVEIQEPTIHDPRVPHNGYVFYENVPLNTNIYNREVLKGPIYPVNTKSPAPDGRDNILVIWYLMQDNISWPYQPTMYESQWPEGSNRIVIASRMGSEGKDSSGMVQTFLDANDQPQNYFDPARYQEIEIYNQPNPLAPGYNPNEEHAIITASYRHSSAAPRPLAAFALRNDLNITTDNSDFTSKPLVLVQYYDTVLAKHAMTSFNVETEDISCGYTFNYLIKAGDPVTAPYPLNEVIGATPPEEIYGTNGNPEQICYWKDHKGQSWAISGGGKPVEIASASVKNYTTHSADYVLHLQSETMIYDDQYLIKVYDNRGFMGMMYFTVGSADNVQSNSLVYVDGNSISVLGADSFTVNLRQGIDNLSANHFELFHFKDSAYITVNYWYPLQPSFWLDSDTPGDSTGNVGVSIPWLPNGKITENDNFPADMTGRPKAITVKYDAIWPNDVPILKAGET</sequence>
<accession>A0A1V1P2R9</accession>
<gene>
    <name evidence="2" type="ORF">OMM_09898</name>
</gene>
<proteinExistence type="predicted"/>
<dbReference type="SUPFAM" id="SSF49899">
    <property type="entry name" value="Concanavalin A-like lectins/glucanases"/>
    <property type="match status" value="1"/>
</dbReference>
<reference evidence="3" key="1">
    <citation type="submission" date="2012-11" db="EMBL/GenBank/DDBJ databases">
        <authorList>
            <person name="Lucero-Rivera Y.E."/>
            <person name="Tovar-Ramirez D."/>
        </authorList>
    </citation>
    <scope>NUCLEOTIDE SEQUENCE [LARGE SCALE GENOMIC DNA]</scope>
    <source>
        <strain evidence="3">Araruama</strain>
    </source>
</reference>
<dbReference type="InterPro" id="IPR009038">
    <property type="entry name" value="GOLD_dom"/>
</dbReference>
<protein>
    <recommendedName>
        <fullName evidence="1">GOLD domain-containing protein</fullName>
    </recommendedName>
</protein>
<evidence type="ECO:0000313" key="3">
    <source>
        <dbReference type="Proteomes" id="UP000189670"/>
    </source>
</evidence>
<feature type="non-terminal residue" evidence="2">
    <location>
        <position position="1"/>
    </location>
</feature>
<dbReference type="InterPro" id="IPR013320">
    <property type="entry name" value="ConA-like_dom_sf"/>
</dbReference>
<dbReference type="EMBL" id="ATBP01000741">
    <property type="protein sequence ID" value="ETR69093.1"/>
    <property type="molecule type" value="Genomic_DNA"/>
</dbReference>
<comment type="caution">
    <text evidence="2">The sequence shown here is derived from an EMBL/GenBank/DDBJ whole genome shotgun (WGS) entry which is preliminary data.</text>
</comment>
<dbReference type="Pfam" id="PF13385">
    <property type="entry name" value="Laminin_G_3"/>
    <property type="match status" value="1"/>
</dbReference>
<dbReference type="Gene3D" id="2.60.120.200">
    <property type="match status" value="1"/>
</dbReference>
<name>A0A1V1P2R9_9BACT</name>
<evidence type="ECO:0000313" key="2">
    <source>
        <dbReference type="EMBL" id="ETR69093.1"/>
    </source>
</evidence>
<evidence type="ECO:0000259" key="1">
    <source>
        <dbReference type="PROSITE" id="PS50866"/>
    </source>
</evidence>
<organism evidence="2 3">
    <name type="scientific">Candidatus Magnetoglobus multicellularis str. Araruama</name>
    <dbReference type="NCBI Taxonomy" id="890399"/>
    <lineage>
        <taxon>Bacteria</taxon>
        <taxon>Pseudomonadati</taxon>
        <taxon>Thermodesulfobacteriota</taxon>
        <taxon>Desulfobacteria</taxon>
        <taxon>Desulfobacterales</taxon>
        <taxon>Desulfobacteraceae</taxon>
        <taxon>Candidatus Magnetoglobus</taxon>
    </lineage>
</organism>